<dbReference type="Proteomes" id="UP000828048">
    <property type="component" value="Chromosome 11"/>
</dbReference>
<gene>
    <name evidence="1" type="ORF">Vadar_027043</name>
</gene>
<name>A0ACB7YQ39_9ERIC</name>
<reference evidence="1 2" key="1">
    <citation type="journal article" date="2021" name="Hortic Res">
        <title>High-quality reference genome and annotation aids understanding of berry development for evergreen blueberry (Vaccinium darrowii).</title>
        <authorList>
            <person name="Yu J."/>
            <person name="Hulse-Kemp A.M."/>
            <person name="Babiker E."/>
            <person name="Staton M."/>
        </authorList>
    </citation>
    <scope>NUCLEOTIDE SEQUENCE [LARGE SCALE GENOMIC DNA]</scope>
    <source>
        <strain evidence="2">cv. NJ 8807/NJ 8810</strain>
        <tissue evidence="1">Young leaf</tissue>
    </source>
</reference>
<dbReference type="EMBL" id="CM037161">
    <property type="protein sequence ID" value="KAH7855640.1"/>
    <property type="molecule type" value="Genomic_DNA"/>
</dbReference>
<evidence type="ECO:0000313" key="2">
    <source>
        <dbReference type="Proteomes" id="UP000828048"/>
    </source>
</evidence>
<comment type="caution">
    <text evidence="1">The sequence shown here is derived from an EMBL/GenBank/DDBJ whole genome shotgun (WGS) entry which is preliminary data.</text>
</comment>
<organism evidence="1 2">
    <name type="scientific">Vaccinium darrowii</name>
    <dbReference type="NCBI Taxonomy" id="229202"/>
    <lineage>
        <taxon>Eukaryota</taxon>
        <taxon>Viridiplantae</taxon>
        <taxon>Streptophyta</taxon>
        <taxon>Embryophyta</taxon>
        <taxon>Tracheophyta</taxon>
        <taxon>Spermatophyta</taxon>
        <taxon>Magnoliopsida</taxon>
        <taxon>eudicotyledons</taxon>
        <taxon>Gunneridae</taxon>
        <taxon>Pentapetalae</taxon>
        <taxon>asterids</taxon>
        <taxon>Ericales</taxon>
        <taxon>Ericaceae</taxon>
        <taxon>Vaccinioideae</taxon>
        <taxon>Vaccinieae</taxon>
        <taxon>Vaccinium</taxon>
    </lineage>
</organism>
<keyword evidence="2" id="KW-1185">Reference proteome</keyword>
<sequence>MAKLKGKELGLSCMLNTEVGAVLAVLRRRMPESNSHFLSPQDDGCDTAILQSLKSLRALIFNPQQEWRKIDPAIYLSPFVDVIQSEEVPAAATGVALSSILKILKLEIFDEKTPGAKEMLNSVVTAITGCRLERTAPVAEDAVMMRILQVLTAIMYHRASFLLTDHSVCTVVNTCFQVVQQSANRGDLLQRSARYTMHELIQTIFTRLPDIEVRDWENSESDTEDGSLDSGYGIRATVDIFHFLCSLLNVVDVMESNEAGLGSQTADEDVQLFALVLINSALELSGESIGIHPKLLRMVQDDLCHHLIHYGTCSSPLVLSMICSTFLNVYHFLRRSIRLQLEAFFSFVLFKVMSLGNIIQIQEVTIEGIITFCRQPTFPIEAYVNFDCDPLCRNVFEEIGKLLCKHAFPAGGALTSLQVQAFEGLVLIIHNIAENIDKEENSTSVISGPYPVEVSKYRPFWEEKSRDENDLETWVEFVRMRKAQKRKLLIAGNHFNRDDKKGLDYLKISNLVSDDPKAYAMFFRYTPRLDKTMIGDYLGDPDEFHIRVLKEFTDTFQFSGMILDTALRTFLESFRLPGESQKIHRIVEAFSEKFYDQQSSEVFANKDAVFVLCYSLIMLNTDQHNPQVKKKMTEEEFIRNNRGINDGKDLLREYLSELFHSISTNAITIFGQSGLPVEMNPTRWIELVNRAKIVQPFVVCDFDRRIGRDMFATIAGPSVATLSAIFEQTDEEGILHECIEGFFSVARIAQFGLEDILDELLASFCKFTTLLNPYASSEETLYAFSHDMKPRMATLAVFTIANSFGESIKGGWRNIVDCLLKLKRLKLLPQSIVEPNHAPDSDMDTNNSRSESGVLFPGGQGLKLGHGRQSSGIVGRFSHFLSMESVEESLTLGVSELEQNLKVIQQCQVETIFSNSSKLPDEPLLNLGRSLIFAAAGKGQKFSTPVEEEETVGFCWDLLLIIASANTERFTNFWPQFHDFFLAVAQFPLFSPVPFAEKAILVLWKIALKLLSSYRADKLPEDLIFKSINLMWKLDKEIIDTCCEFITASIAKIITEYAGNLQTQLGWKSVLHLLSLTGRHPEFTYDTGVDTLITLLSEGTHVSRTNYAYCIDCAFSFVALKNTPTEKNMKIMDLMADSVNLLIQWYKNGYSDPGSNVSMVSNTSSSSVEDNMKALGSSNFAVNLFIKLGEALRKTSLARREEIRNHSISALQKSFVLAEDLYFTPSNCMNCFNLVIFAMVDDLHEKMLEYSRRENAEREVRSTEGTLKIAMELLTEVYLQFLKLLSESPGFRNFWMGILRRMDTCMKADLGDYGKSKVQEIVPDLLKRMITTMKEKEILVQREGDALWETTDIQIQWIAPSLKDELFPEES</sequence>
<proteinExistence type="predicted"/>
<protein>
    <submittedName>
        <fullName evidence="1">Uncharacterized protein</fullName>
    </submittedName>
</protein>
<accession>A0ACB7YQ39</accession>
<evidence type="ECO:0000313" key="1">
    <source>
        <dbReference type="EMBL" id="KAH7855640.1"/>
    </source>
</evidence>